<accession>A0ABU9Y0E5</accession>
<evidence type="ECO:0000259" key="3">
    <source>
        <dbReference type="Pfam" id="PF13340"/>
    </source>
</evidence>
<sequence>MWTDTTRQQFARDGLRLPSDLTDAEWAVLEPLLGPRSRRGRPPLWSYRQIVEALLYLLRGGLPWRMLSPGLFPPMMTVQYYFYGWRDAGLWRSINHTLLMAAREAAGREASRSAGVIDSQSVKTTESGGPRGYDAGKKIKGRKRHIVTDTQGFLVAAIVHTADVQDRDGAPDVLSSIRYRFPWLRHVFADGGYAGDKLRAALTKIGKWTIEIIKRSGTAKGFEVLPRRWVVERTFAWLNRNRRLAKDFERTIESATAWLYLASIQLITRRVTGANSRARSCSMENAHQEN</sequence>
<dbReference type="Pfam" id="PF01609">
    <property type="entry name" value="DDE_Tnp_1"/>
    <property type="match status" value="1"/>
</dbReference>
<comment type="caution">
    <text evidence="4">The sequence shown here is derived from an EMBL/GenBank/DDBJ whole genome shotgun (WGS) entry which is preliminary data.</text>
</comment>
<gene>
    <name evidence="4" type="ORF">ABC974_06565</name>
</gene>
<feature type="domain" description="Insertion element IS402-like" evidence="3">
    <location>
        <begin position="21"/>
        <end position="94"/>
    </location>
</feature>
<evidence type="ECO:0000256" key="1">
    <source>
        <dbReference type="SAM" id="MobiDB-lite"/>
    </source>
</evidence>
<dbReference type="Proteomes" id="UP001419910">
    <property type="component" value="Unassembled WGS sequence"/>
</dbReference>
<protein>
    <submittedName>
        <fullName evidence="4">IS5 family transposase</fullName>
    </submittedName>
</protein>
<dbReference type="RefSeq" id="WP_343891935.1">
    <property type="nucleotide sequence ID" value="NZ_BAAAEH010000047.1"/>
</dbReference>
<keyword evidence="5" id="KW-1185">Reference proteome</keyword>
<proteinExistence type="predicted"/>
<dbReference type="NCBIfam" id="NF033580">
    <property type="entry name" value="transpos_IS5_3"/>
    <property type="match status" value="1"/>
</dbReference>
<evidence type="ECO:0000313" key="5">
    <source>
        <dbReference type="Proteomes" id="UP001419910"/>
    </source>
</evidence>
<dbReference type="InterPro" id="IPR025161">
    <property type="entry name" value="IS402-like_dom"/>
</dbReference>
<feature type="compositionally biased region" description="Polar residues" evidence="1">
    <location>
        <begin position="118"/>
        <end position="127"/>
    </location>
</feature>
<dbReference type="EMBL" id="JBDIME010000003">
    <property type="protein sequence ID" value="MEN2789281.1"/>
    <property type="molecule type" value="Genomic_DNA"/>
</dbReference>
<dbReference type="InterPro" id="IPR002559">
    <property type="entry name" value="Transposase_11"/>
</dbReference>
<dbReference type="Pfam" id="PF13340">
    <property type="entry name" value="DUF4096"/>
    <property type="match status" value="1"/>
</dbReference>
<dbReference type="PANTHER" id="PTHR30007:SF0">
    <property type="entry name" value="TRANSPOSASE"/>
    <property type="match status" value="1"/>
</dbReference>
<evidence type="ECO:0000313" key="4">
    <source>
        <dbReference type="EMBL" id="MEN2789281.1"/>
    </source>
</evidence>
<dbReference type="PANTHER" id="PTHR30007">
    <property type="entry name" value="PHP DOMAIN PROTEIN"/>
    <property type="match status" value="1"/>
</dbReference>
<organism evidence="4 5">
    <name type="scientific">Sphingomonas oligophenolica</name>
    <dbReference type="NCBI Taxonomy" id="301154"/>
    <lineage>
        <taxon>Bacteria</taxon>
        <taxon>Pseudomonadati</taxon>
        <taxon>Pseudomonadota</taxon>
        <taxon>Alphaproteobacteria</taxon>
        <taxon>Sphingomonadales</taxon>
        <taxon>Sphingomonadaceae</taxon>
        <taxon>Sphingomonas</taxon>
    </lineage>
</organism>
<reference evidence="4 5" key="1">
    <citation type="submission" date="2024-05" db="EMBL/GenBank/DDBJ databases">
        <authorList>
            <person name="Liu Q."/>
            <person name="Xin Y.-H."/>
        </authorList>
    </citation>
    <scope>NUCLEOTIDE SEQUENCE [LARGE SCALE GENOMIC DNA]</scope>
    <source>
        <strain evidence="4 5">CGMCC 1.10181</strain>
    </source>
</reference>
<feature type="domain" description="Transposase IS4-like" evidence="2">
    <location>
        <begin position="111"/>
        <end position="262"/>
    </location>
</feature>
<feature type="region of interest" description="Disordered" evidence="1">
    <location>
        <begin position="114"/>
        <end position="137"/>
    </location>
</feature>
<evidence type="ECO:0000259" key="2">
    <source>
        <dbReference type="Pfam" id="PF01609"/>
    </source>
</evidence>
<name>A0ABU9Y0E5_9SPHN</name>